<keyword evidence="12 13" id="KW-0472">Membrane</keyword>
<evidence type="ECO:0000313" key="16">
    <source>
        <dbReference type="Proteomes" id="UP000228689"/>
    </source>
</evidence>
<feature type="transmembrane region" description="Helical" evidence="13">
    <location>
        <begin position="91"/>
        <end position="116"/>
    </location>
</feature>
<dbReference type="PANTHER" id="PTHR35864">
    <property type="entry name" value="ZINC METALLOPROTEASE MJ0611-RELATED"/>
    <property type="match status" value="1"/>
</dbReference>
<feature type="transmembrane region" description="Helical" evidence="13">
    <location>
        <begin position="177"/>
        <end position="206"/>
    </location>
</feature>
<keyword evidence="5 15" id="KW-0645">Protease</keyword>
<evidence type="ECO:0000256" key="11">
    <source>
        <dbReference type="ARBA" id="ARBA00023049"/>
    </source>
</evidence>
<evidence type="ECO:0000259" key="14">
    <source>
        <dbReference type="Pfam" id="PF02163"/>
    </source>
</evidence>
<evidence type="ECO:0000256" key="9">
    <source>
        <dbReference type="ARBA" id="ARBA00022833"/>
    </source>
</evidence>
<evidence type="ECO:0000256" key="7">
    <source>
        <dbReference type="ARBA" id="ARBA00022723"/>
    </source>
</evidence>
<dbReference type="Proteomes" id="UP000228689">
    <property type="component" value="Unassembled WGS sequence"/>
</dbReference>
<evidence type="ECO:0000313" key="15">
    <source>
        <dbReference type="EMBL" id="PIY94254.1"/>
    </source>
</evidence>
<keyword evidence="8" id="KW-0378">Hydrolase</keyword>
<evidence type="ECO:0000256" key="1">
    <source>
        <dbReference type="ARBA" id="ARBA00001947"/>
    </source>
</evidence>
<feature type="transmembrane region" description="Helical" evidence="13">
    <location>
        <begin position="47"/>
        <end position="71"/>
    </location>
</feature>
<organism evidence="15 16">
    <name type="scientific">Candidatus Komeilibacteria bacterium CG_4_10_14_0_8_um_filter_37_78</name>
    <dbReference type="NCBI Taxonomy" id="1974471"/>
    <lineage>
        <taxon>Bacteria</taxon>
        <taxon>Candidatus Komeiliibacteriota</taxon>
    </lineage>
</organism>
<dbReference type="AlphaFoldDB" id="A0A2M7RC51"/>
<proteinExistence type="inferred from homology"/>
<dbReference type="CDD" id="cd06158">
    <property type="entry name" value="S2P-M50_like_1"/>
    <property type="match status" value="1"/>
</dbReference>
<keyword evidence="10 13" id="KW-1133">Transmembrane helix</keyword>
<keyword evidence="11" id="KW-0482">Metalloprotease</keyword>
<keyword evidence="9" id="KW-0862">Zinc</keyword>
<sequence length="209" mass="23237">MLIIIKILSILYAIVIHEFSHAYVAFKQGDLTAKLNNRLTLNPIPHMDMFGTIMLPAILILSGSPLVIGWAKPVPVNPLNFKNKKWGNTLVSLAGPASNLISALLFVIILKIIFVWQLVGVDSYLIVFLSYLIIINVVLMVFNLIPIPPLDGSNFLFDILPAKYNSVKVFLSQNGPWLLLILLIADSFFGLGIFSRIIGFFIDIIYGLV</sequence>
<evidence type="ECO:0000256" key="4">
    <source>
        <dbReference type="ARBA" id="ARBA00022475"/>
    </source>
</evidence>
<feature type="transmembrane region" description="Helical" evidence="13">
    <location>
        <begin position="6"/>
        <end position="26"/>
    </location>
</feature>
<keyword evidence="6 13" id="KW-0812">Transmembrane</keyword>
<reference evidence="16" key="1">
    <citation type="submission" date="2017-09" db="EMBL/GenBank/DDBJ databases">
        <title>Depth-based differentiation of microbial function through sediment-hosted aquifers and enrichment of novel symbionts in the deep terrestrial subsurface.</title>
        <authorList>
            <person name="Probst A.J."/>
            <person name="Ladd B."/>
            <person name="Jarett J.K."/>
            <person name="Geller-Mcgrath D.E."/>
            <person name="Sieber C.M.K."/>
            <person name="Emerson J.B."/>
            <person name="Anantharaman K."/>
            <person name="Thomas B.C."/>
            <person name="Malmstrom R."/>
            <person name="Stieglmeier M."/>
            <person name="Klingl A."/>
            <person name="Woyke T."/>
            <person name="Ryan C.M."/>
            <person name="Banfield J.F."/>
        </authorList>
    </citation>
    <scope>NUCLEOTIDE SEQUENCE [LARGE SCALE GENOMIC DNA]</scope>
</reference>
<comment type="cofactor">
    <cofactor evidence="1">
        <name>Zn(2+)</name>
        <dbReference type="ChEBI" id="CHEBI:29105"/>
    </cofactor>
</comment>
<accession>A0A2M7RC51</accession>
<dbReference type="InterPro" id="IPR008915">
    <property type="entry name" value="Peptidase_M50"/>
</dbReference>
<evidence type="ECO:0000256" key="3">
    <source>
        <dbReference type="ARBA" id="ARBA00007931"/>
    </source>
</evidence>
<comment type="caution">
    <text evidence="15">The sequence shown here is derived from an EMBL/GenBank/DDBJ whole genome shotgun (WGS) entry which is preliminary data.</text>
</comment>
<evidence type="ECO:0000256" key="2">
    <source>
        <dbReference type="ARBA" id="ARBA00004651"/>
    </source>
</evidence>
<protein>
    <submittedName>
        <fullName evidence="15">Site-2 protease family protein</fullName>
    </submittedName>
</protein>
<dbReference type="GO" id="GO:0046872">
    <property type="term" value="F:metal ion binding"/>
    <property type="evidence" value="ECO:0007669"/>
    <property type="project" value="UniProtKB-KW"/>
</dbReference>
<name>A0A2M7RC51_9BACT</name>
<evidence type="ECO:0000256" key="12">
    <source>
        <dbReference type="ARBA" id="ARBA00023136"/>
    </source>
</evidence>
<gene>
    <name evidence="15" type="ORF">COY67_02880</name>
</gene>
<dbReference type="Pfam" id="PF02163">
    <property type="entry name" value="Peptidase_M50"/>
    <property type="match status" value="1"/>
</dbReference>
<evidence type="ECO:0000256" key="6">
    <source>
        <dbReference type="ARBA" id="ARBA00022692"/>
    </source>
</evidence>
<dbReference type="InterPro" id="IPR052348">
    <property type="entry name" value="Metallopeptidase_M50B"/>
</dbReference>
<evidence type="ECO:0000256" key="13">
    <source>
        <dbReference type="SAM" id="Phobius"/>
    </source>
</evidence>
<comment type="subcellular location">
    <subcellularLocation>
        <location evidence="2">Cell membrane</location>
        <topology evidence="2">Multi-pass membrane protein</topology>
    </subcellularLocation>
</comment>
<feature type="transmembrane region" description="Helical" evidence="13">
    <location>
        <begin position="123"/>
        <end position="145"/>
    </location>
</feature>
<keyword evidence="4" id="KW-1003">Cell membrane</keyword>
<evidence type="ECO:0000256" key="8">
    <source>
        <dbReference type="ARBA" id="ARBA00022801"/>
    </source>
</evidence>
<keyword evidence="7" id="KW-0479">Metal-binding</keyword>
<evidence type="ECO:0000256" key="10">
    <source>
        <dbReference type="ARBA" id="ARBA00022989"/>
    </source>
</evidence>
<dbReference type="GO" id="GO:0008237">
    <property type="term" value="F:metallopeptidase activity"/>
    <property type="evidence" value="ECO:0007669"/>
    <property type="project" value="UniProtKB-KW"/>
</dbReference>
<dbReference type="GO" id="GO:0006508">
    <property type="term" value="P:proteolysis"/>
    <property type="evidence" value="ECO:0007669"/>
    <property type="project" value="UniProtKB-KW"/>
</dbReference>
<comment type="similarity">
    <text evidence="3">Belongs to the peptidase M50B family.</text>
</comment>
<dbReference type="EMBL" id="PFMC01000070">
    <property type="protein sequence ID" value="PIY94254.1"/>
    <property type="molecule type" value="Genomic_DNA"/>
</dbReference>
<feature type="domain" description="Peptidase M50" evidence="14">
    <location>
        <begin position="7"/>
        <end position="162"/>
    </location>
</feature>
<evidence type="ECO:0000256" key="5">
    <source>
        <dbReference type="ARBA" id="ARBA00022670"/>
    </source>
</evidence>
<dbReference type="GO" id="GO:0005886">
    <property type="term" value="C:plasma membrane"/>
    <property type="evidence" value="ECO:0007669"/>
    <property type="project" value="UniProtKB-SubCell"/>
</dbReference>
<dbReference type="InterPro" id="IPR044537">
    <property type="entry name" value="Rip2-like"/>
</dbReference>
<dbReference type="PANTHER" id="PTHR35864:SF1">
    <property type="entry name" value="ZINC METALLOPROTEASE YWHC-RELATED"/>
    <property type="match status" value="1"/>
</dbReference>